<dbReference type="AlphaFoldDB" id="D3T9Q3"/>
<dbReference type="EMBL" id="CP001941">
    <property type="protein sequence ID" value="ADD08832.1"/>
    <property type="molecule type" value="Genomic_DNA"/>
</dbReference>
<dbReference type="InterPro" id="IPR013383">
    <property type="entry name" value="CRISPR-assoc_prot_DxTHG_CS"/>
</dbReference>
<dbReference type="SUPFAM" id="SSF160980">
    <property type="entry name" value="SSO1389-like"/>
    <property type="match status" value="1"/>
</dbReference>
<dbReference type="NCBIfam" id="TIGR02549">
    <property type="entry name" value="CRISPR_DxTHG"/>
    <property type="match status" value="1"/>
</dbReference>
<keyword evidence="1" id="KW-0175">Coiled coil</keyword>
<reference evidence="2" key="1">
    <citation type="submission" date="2010-02" db="EMBL/GenBank/DDBJ databases">
        <title>Complete sequence of Aciduliprofundum boonei T469.</title>
        <authorList>
            <consortium name="US DOE Joint Genome Institute"/>
            <person name="Lucas S."/>
            <person name="Copeland A."/>
            <person name="Lapidus A."/>
            <person name="Cheng J.-F."/>
            <person name="Bruce D."/>
            <person name="Goodwin L."/>
            <person name="Pitluck S."/>
            <person name="Saunders E."/>
            <person name="Detter J.C."/>
            <person name="Han C."/>
            <person name="Tapia R."/>
            <person name="Land M."/>
            <person name="Hauser L."/>
            <person name="Kyrpides N."/>
            <person name="Mikhailova N."/>
            <person name="Flores G."/>
            <person name="Reysenbach A.-L."/>
            <person name="Woyke T."/>
        </authorList>
    </citation>
    <scope>NUCLEOTIDE SEQUENCE</scope>
    <source>
        <strain evidence="2">T469</strain>
    </source>
</reference>
<name>D3T9Q3_ACIB4</name>
<evidence type="ECO:0000313" key="3">
    <source>
        <dbReference type="Proteomes" id="UP000001400"/>
    </source>
</evidence>
<gene>
    <name evidence="2" type="ordered locus">Aboo_1023</name>
</gene>
<keyword evidence="3" id="KW-1185">Reference proteome</keyword>
<feature type="coiled-coil region" evidence="1">
    <location>
        <begin position="54"/>
        <end position="81"/>
    </location>
</feature>
<organism evidence="2 3">
    <name type="scientific">Aciduliprofundum boonei (strain DSM 19572 / T469)</name>
    <dbReference type="NCBI Taxonomy" id="439481"/>
    <lineage>
        <taxon>Archaea</taxon>
        <taxon>Methanobacteriati</taxon>
        <taxon>Thermoplasmatota</taxon>
        <taxon>DHVE2 group</taxon>
        <taxon>Candidatus Aciduliprofundum</taxon>
    </lineage>
</organism>
<proteinExistence type="predicted"/>
<accession>D3T9Q3</accession>
<dbReference type="NCBIfam" id="TIGR02221">
    <property type="entry name" value="cas_TM1812"/>
    <property type="match status" value="1"/>
</dbReference>
<evidence type="ECO:0000256" key="1">
    <source>
        <dbReference type="SAM" id="Coils"/>
    </source>
</evidence>
<sequence>MQKWGGFVLVLVSFMGTGKYSRVKYYLGSKDNYFETSFVSRALGEFFNPDKWLVITTEEGMKNLESLKREAQDEKIQAIKISIPREERDVWEILDKLNDNLEQGDEVILDITHAFRHIPFLSFVIMTYLQVARGIKIRGIYYGAYESRDGDYVPIFDLSDALVFSEWIYSARDLKDYGRNEGISSIMKEWQNQMYARESKPSMRYTKKYANMLERISRGIYLNQIRDVMKYAYNLSKLSPDVKEELEKYFKPLTLLYRDFTIFEKFGCEDCYDKLSKETLRKQLLIAEYQTGIGLLGESLENLREWIVNFVFYLSNFDNSLWLERENRIEVEKGITGMAMEKRGEKIEKNGVYYYLRSNVDEIERKSGVNLITLWNLITSKRNLIAHSGMSKDSLNLEELKNSTKSILKDCSTLIKYLEDWK</sequence>
<dbReference type="KEGG" id="abi:Aboo_1023"/>
<dbReference type="HOGENOM" id="CLU_025124_1_0_2"/>
<evidence type="ECO:0000313" key="2">
    <source>
        <dbReference type="EMBL" id="ADD08832.1"/>
    </source>
</evidence>
<protein>
    <submittedName>
        <fullName evidence="2">CRISPR-associated protein, TM1812 family</fullName>
    </submittedName>
</protein>
<dbReference type="Proteomes" id="UP000001400">
    <property type="component" value="Chromosome"/>
</dbReference>
<dbReference type="InterPro" id="IPR011742">
    <property type="entry name" value="CRISPR-assoc_prot_TM1812"/>
</dbReference>